<sequence>MKHSISGINLAVKQTPVMMKNLGNVMAYEVMQLSNVMSSSRGRDKICALIQYIVQLYVNCMKYSQEYHDLVELNEISSVLIGRRVVDQISSGRKVFKFLKFVDEIKNVVDLFGKKGAKNGQLVRIMSLFARVCGFFYYLLDNVVWFSNMGMISKTAFNKMKWKRLKDIFTLAKNWSEVIKSIIIWYYAVQEENRINEELSKLENQVVGLDQRTTKLVKDLIKQRQKRRICFATVIQNTLRILMLSYRLKLPIKKYMHPIFYTVCGLVSNIFAIFKIWSNESSKTYSNQKLVRLSDMKKKAAQLQIISNQAQQAPQANTSGRSGYANHMIGYYESNQKQLELTNKLHKVSRGNLLKIKSDQSLNNVKTITQTDEDRSLDSLDSYRDEPYPFMDNCEAQLKRDRKMQRVRSKYSNVGGAAEVDSDEDELYDKNVKNQKNYKLFTLREKSVLDFNQMSKMEDNY</sequence>
<gene>
    <name evidence="5" type="primary">Contig19817.g21015</name>
    <name evidence="5" type="ORF">STYLEM_10015</name>
</gene>
<dbReference type="Proteomes" id="UP000039865">
    <property type="component" value="Unassembled WGS sequence"/>
</dbReference>
<comment type="subcellular location">
    <subcellularLocation>
        <location evidence="4">Peroxisome membrane</location>
    </subcellularLocation>
</comment>
<evidence type="ECO:0000256" key="2">
    <source>
        <dbReference type="ARBA" id="ARBA00023136"/>
    </source>
</evidence>
<keyword evidence="1" id="KW-0962">Peroxisome biogenesis</keyword>
<name>A0A078AFJ1_STYLE</name>
<dbReference type="InParanoid" id="A0A078AFJ1"/>
<dbReference type="PANTHER" id="PTHR12652">
    <property type="entry name" value="PEROXISOMAL BIOGENESIS FACTOR 11"/>
    <property type="match status" value="1"/>
</dbReference>
<dbReference type="Pfam" id="PF05648">
    <property type="entry name" value="PEX11"/>
    <property type="match status" value="1"/>
</dbReference>
<evidence type="ECO:0000313" key="6">
    <source>
        <dbReference type="Proteomes" id="UP000039865"/>
    </source>
</evidence>
<dbReference type="PANTHER" id="PTHR12652:SF50">
    <property type="entry name" value="PEROXIN 11"/>
    <property type="match status" value="1"/>
</dbReference>
<organism evidence="5 6">
    <name type="scientific">Stylonychia lemnae</name>
    <name type="common">Ciliate</name>
    <dbReference type="NCBI Taxonomy" id="5949"/>
    <lineage>
        <taxon>Eukaryota</taxon>
        <taxon>Sar</taxon>
        <taxon>Alveolata</taxon>
        <taxon>Ciliophora</taxon>
        <taxon>Intramacronucleata</taxon>
        <taxon>Spirotrichea</taxon>
        <taxon>Stichotrichia</taxon>
        <taxon>Sporadotrichida</taxon>
        <taxon>Oxytrichidae</taxon>
        <taxon>Stylonychinae</taxon>
        <taxon>Stylonychia</taxon>
    </lineage>
</organism>
<protein>
    <submittedName>
        <fullName evidence="5">Pex11 domain containing protein</fullName>
    </submittedName>
</protein>
<proteinExistence type="predicted"/>
<dbReference type="InterPro" id="IPR008733">
    <property type="entry name" value="PEX11"/>
</dbReference>
<dbReference type="AlphaFoldDB" id="A0A078AFJ1"/>
<dbReference type="GO" id="GO:0016559">
    <property type="term" value="P:peroxisome fission"/>
    <property type="evidence" value="ECO:0007669"/>
    <property type="project" value="InterPro"/>
</dbReference>
<keyword evidence="3" id="KW-0576">Peroxisome</keyword>
<dbReference type="EMBL" id="CCKQ01009512">
    <property type="protein sequence ID" value="CDW81009.1"/>
    <property type="molecule type" value="Genomic_DNA"/>
</dbReference>
<evidence type="ECO:0000256" key="1">
    <source>
        <dbReference type="ARBA" id="ARBA00022593"/>
    </source>
</evidence>
<accession>A0A078AFJ1</accession>
<dbReference type="OrthoDB" id="411017at2759"/>
<dbReference type="GO" id="GO:0005778">
    <property type="term" value="C:peroxisomal membrane"/>
    <property type="evidence" value="ECO:0007669"/>
    <property type="project" value="UniProtKB-SubCell"/>
</dbReference>
<evidence type="ECO:0000256" key="4">
    <source>
        <dbReference type="ARBA" id="ARBA00046271"/>
    </source>
</evidence>
<keyword evidence="6" id="KW-1185">Reference proteome</keyword>
<reference evidence="5 6" key="1">
    <citation type="submission" date="2014-06" db="EMBL/GenBank/DDBJ databases">
        <authorList>
            <person name="Swart Estienne"/>
        </authorList>
    </citation>
    <scope>NUCLEOTIDE SEQUENCE [LARGE SCALE GENOMIC DNA]</scope>
    <source>
        <strain evidence="5 6">130c</strain>
    </source>
</reference>
<evidence type="ECO:0000256" key="3">
    <source>
        <dbReference type="ARBA" id="ARBA00023140"/>
    </source>
</evidence>
<evidence type="ECO:0000313" key="5">
    <source>
        <dbReference type="EMBL" id="CDW81009.1"/>
    </source>
</evidence>
<keyword evidence="2" id="KW-0472">Membrane</keyword>